<keyword evidence="2" id="KW-1185">Reference proteome</keyword>
<dbReference type="GeneID" id="103334385"/>
<name>A0ABM0P7T0_PRUMU</name>
<dbReference type="Pfam" id="PF05899">
    <property type="entry name" value="Cupin_3"/>
    <property type="match status" value="1"/>
</dbReference>
<proteinExistence type="predicted"/>
<dbReference type="InterPro" id="IPR008579">
    <property type="entry name" value="UGlyAH_Cupin_dom"/>
</dbReference>
<reference evidence="2" key="1">
    <citation type="journal article" date="2012" name="Nat. Commun.">
        <title>The genome of Prunus mume.</title>
        <authorList>
            <person name="Zhang Q."/>
            <person name="Chen W."/>
            <person name="Sun L."/>
            <person name="Zhao F."/>
            <person name="Huang B."/>
            <person name="Yang W."/>
            <person name="Tao Y."/>
            <person name="Wang J."/>
            <person name="Yuan Z."/>
            <person name="Fan G."/>
            <person name="Xing Z."/>
            <person name="Han C."/>
            <person name="Pan H."/>
            <person name="Zhong X."/>
            <person name="Shi W."/>
            <person name="Liang X."/>
            <person name="Du D."/>
            <person name="Sun F."/>
            <person name="Xu Z."/>
            <person name="Hao R."/>
            <person name="Lv T."/>
            <person name="Lv Y."/>
            <person name="Zheng Z."/>
            <person name="Sun M."/>
            <person name="Luo L."/>
            <person name="Cai M."/>
            <person name="Gao Y."/>
            <person name="Wang J."/>
            <person name="Yin Y."/>
            <person name="Xu X."/>
            <person name="Cheng T."/>
            <person name="Wang J."/>
        </authorList>
    </citation>
    <scope>NUCLEOTIDE SEQUENCE [LARGE SCALE GENOMIC DNA]</scope>
</reference>
<dbReference type="InterPro" id="IPR014710">
    <property type="entry name" value="RmlC-like_jellyroll"/>
</dbReference>
<protein>
    <submittedName>
        <fullName evidence="3">Uncharacterized protein LOC103334385 isoform X1</fullName>
    </submittedName>
</protein>
<evidence type="ECO:0000313" key="2">
    <source>
        <dbReference type="Proteomes" id="UP000694861"/>
    </source>
</evidence>
<dbReference type="SUPFAM" id="SSF51182">
    <property type="entry name" value="RmlC-like cupins"/>
    <property type="match status" value="1"/>
</dbReference>
<gene>
    <name evidence="3" type="primary">LOC103334385</name>
</gene>
<accession>A0ABM0P7T0</accession>
<dbReference type="Gene3D" id="2.60.120.10">
    <property type="entry name" value="Jelly Rolls"/>
    <property type="match status" value="1"/>
</dbReference>
<evidence type="ECO:0000313" key="3">
    <source>
        <dbReference type="RefSeq" id="XP_008235565.1"/>
    </source>
</evidence>
<organism evidence="2 3">
    <name type="scientific">Prunus mume</name>
    <name type="common">Japanese apricot</name>
    <name type="synonym">Armeniaca mume</name>
    <dbReference type="NCBI Taxonomy" id="102107"/>
    <lineage>
        <taxon>Eukaryota</taxon>
        <taxon>Viridiplantae</taxon>
        <taxon>Streptophyta</taxon>
        <taxon>Embryophyta</taxon>
        <taxon>Tracheophyta</taxon>
        <taxon>Spermatophyta</taxon>
        <taxon>Magnoliopsida</taxon>
        <taxon>eudicotyledons</taxon>
        <taxon>Gunneridae</taxon>
        <taxon>Pentapetalae</taxon>
        <taxon>rosids</taxon>
        <taxon>fabids</taxon>
        <taxon>Rosales</taxon>
        <taxon>Rosaceae</taxon>
        <taxon>Amygdaloideae</taxon>
        <taxon>Amygdaleae</taxon>
        <taxon>Prunus</taxon>
    </lineage>
</organism>
<dbReference type="RefSeq" id="XP_008235565.1">
    <property type="nucleotide sequence ID" value="XM_008237343.2"/>
</dbReference>
<evidence type="ECO:0000259" key="1">
    <source>
        <dbReference type="Pfam" id="PF05899"/>
    </source>
</evidence>
<dbReference type="Proteomes" id="UP000694861">
    <property type="component" value="Linkage group LG6"/>
</dbReference>
<dbReference type="PANTHER" id="PTHR33271:SF3">
    <property type="entry name" value="RMLC-LIKE CUPINS SUPERFAMILY PROTEIN"/>
    <property type="match status" value="1"/>
</dbReference>
<dbReference type="CDD" id="cd02227">
    <property type="entry name" value="cupin_TM1112-like"/>
    <property type="match status" value="1"/>
</dbReference>
<dbReference type="PANTHER" id="PTHR33271">
    <property type="entry name" value="OS04G0445200 PROTEIN"/>
    <property type="match status" value="1"/>
</dbReference>
<feature type="domain" description="(S)-ureidoglycine aminohydrolase cupin" evidence="1">
    <location>
        <begin position="74"/>
        <end position="131"/>
    </location>
</feature>
<dbReference type="InterPro" id="IPR011051">
    <property type="entry name" value="RmlC_Cupin_sf"/>
</dbReference>
<sequence>MQPKNSTNIYQFFPTLLFFSPQNNSTHCSPLIFSWLQNPAHQPPPPPQASESQLKETLLNLASPNWTSSAGPRRYQLKFDAEETCYLLKGRVKAYPKGSSEAVEFGAGDLVTIPKGLSCTWDVSVAVDKHYKFESSSSSS</sequence>
<reference evidence="3" key="2">
    <citation type="submission" date="2025-08" db="UniProtKB">
        <authorList>
            <consortium name="RefSeq"/>
        </authorList>
    </citation>
    <scope>IDENTIFICATION</scope>
</reference>